<comment type="caution">
    <text evidence="2">The sequence shown here is derived from an EMBL/GenBank/DDBJ whole genome shotgun (WGS) entry which is preliminary data.</text>
</comment>
<evidence type="ECO:0000313" key="3">
    <source>
        <dbReference type="Proteomes" id="UP000247233"/>
    </source>
</evidence>
<dbReference type="EMBL" id="MSFL01000006">
    <property type="protein sequence ID" value="PWY87727.1"/>
    <property type="molecule type" value="Genomic_DNA"/>
</dbReference>
<keyword evidence="1" id="KW-1133">Transmembrane helix</keyword>
<gene>
    <name evidence="2" type="ORF">BO70DRAFT_201581</name>
</gene>
<dbReference type="Proteomes" id="UP000247233">
    <property type="component" value="Unassembled WGS sequence"/>
</dbReference>
<organism evidence="2 3">
    <name type="scientific">Aspergillus heteromorphus CBS 117.55</name>
    <dbReference type="NCBI Taxonomy" id="1448321"/>
    <lineage>
        <taxon>Eukaryota</taxon>
        <taxon>Fungi</taxon>
        <taxon>Dikarya</taxon>
        <taxon>Ascomycota</taxon>
        <taxon>Pezizomycotina</taxon>
        <taxon>Eurotiomycetes</taxon>
        <taxon>Eurotiomycetidae</taxon>
        <taxon>Eurotiales</taxon>
        <taxon>Aspergillaceae</taxon>
        <taxon>Aspergillus</taxon>
        <taxon>Aspergillus subgen. Circumdati</taxon>
    </lineage>
</organism>
<dbReference type="RefSeq" id="XP_025401610.1">
    <property type="nucleotide sequence ID" value="XM_025538596.1"/>
</dbReference>
<keyword evidence="3" id="KW-1185">Reference proteome</keyword>
<dbReference type="AlphaFoldDB" id="A0A317WRH4"/>
<name>A0A317WRH4_9EURO</name>
<feature type="transmembrane region" description="Helical" evidence="1">
    <location>
        <begin position="84"/>
        <end position="113"/>
    </location>
</feature>
<sequence>MGRDTVQQRERGLIGMRYGILRVADVNRIETKSRFFQGGGWVGKRRRCEISEELQPLKSVDLFGALPYHEDMDRTEGQDKQVSIFWLSSLGIILAPFLFFFLFLFSSFLIFFLGYPPPLSLSVAQTIVRHKLIHRTHVNRIRGACCRGREKP</sequence>
<proteinExistence type="predicted"/>
<dbReference type="GeneID" id="37060833"/>
<keyword evidence="1" id="KW-0812">Transmembrane</keyword>
<accession>A0A317WRH4</accession>
<evidence type="ECO:0000313" key="2">
    <source>
        <dbReference type="EMBL" id="PWY87727.1"/>
    </source>
</evidence>
<dbReference type="VEuPathDB" id="FungiDB:BO70DRAFT_201581"/>
<keyword evidence="1" id="KW-0472">Membrane</keyword>
<evidence type="ECO:0000256" key="1">
    <source>
        <dbReference type="SAM" id="Phobius"/>
    </source>
</evidence>
<protein>
    <submittedName>
        <fullName evidence="2">Uncharacterized protein</fullName>
    </submittedName>
</protein>
<reference evidence="2 3" key="1">
    <citation type="submission" date="2016-12" db="EMBL/GenBank/DDBJ databases">
        <title>The genomes of Aspergillus section Nigri reveals drivers in fungal speciation.</title>
        <authorList>
            <consortium name="DOE Joint Genome Institute"/>
            <person name="Vesth T.C."/>
            <person name="Nybo J."/>
            <person name="Theobald S."/>
            <person name="Brandl J."/>
            <person name="Frisvad J.C."/>
            <person name="Nielsen K.F."/>
            <person name="Lyhne E.K."/>
            <person name="Kogle M.E."/>
            <person name="Kuo A."/>
            <person name="Riley R."/>
            <person name="Clum A."/>
            <person name="Nolan M."/>
            <person name="Lipzen A."/>
            <person name="Salamov A."/>
            <person name="Henrissat B."/>
            <person name="Wiebenga A."/>
            <person name="De Vries R.P."/>
            <person name="Grigoriev I.V."/>
            <person name="Mortensen U.H."/>
            <person name="Andersen M.R."/>
            <person name="Baker S.E."/>
        </authorList>
    </citation>
    <scope>NUCLEOTIDE SEQUENCE [LARGE SCALE GENOMIC DNA]</scope>
    <source>
        <strain evidence="2 3">CBS 117.55</strain>
    </source>
</reference>